<comment type="caution">
    <text evidence="1">The sequence shown here is derived from an EMBL/GenBank/DDBJ whole genome shotgun (WGS) entry which is preliminary data.</text>
</comment>
<gene>
    <name evidence="1" type="ORF">GDO78_000595</name>
</gene>
<organism evidence="1 2">
    <name type="scientific">Eleutherodactylus coqui</name>
    <name type="common">Puerto Rican coqui</name>
    <dbReference type="NCBI Taxonomy" id="57060"/>
    <lineage>
        <taxon>Eukaryota</taxon>
        <taxon>Metazoa</taxon>
        <taxon>Chordata</taxon>
        <taxon>Craniata</taxon>
        <taxon>Vertebrata</taxon>
        <taxon>Euteleostomi</taxon>
        <taxon>Amphibia</taxon>
        <taxon>Batrachia</taxon>
        <taxon>Anura</taxon>
        <taxon>Neobatrachia</taxon>
        <taxon>Hyloidea</taxon>
        <taxon>Eleutherodactylidae</taxon>
        <taxon>Eleutherodactylinae</taxon>
        <taxon>Eleutherodactylus</taxon>
        <taxon>Eleutherodactylus</taxon>
    </lineage>
</organism>
<name>A0A8J6FST4_ELECQ</name>
<keyword evidence="2" id="KW-1185">Reference proteome</keyword>
<protein>
    <submittedName>
        <fullName evidence="1">Uncharacterized protein</fullName>
    </submittedName>
</protein>
<accession>A0A8J6FST4</accession>
<sequence length="84" mass="9981">MNHFTVSRQPQTTISQRERMAPFKNKWLCFLITKVFLNKVRSHLEGCGVLAIKDMRYLHILQLHCKSVHVYVIPRPIHVRLPFL</sequence>
<proteinExistence type="predicted"/>
<reference evidence="1" key="1">
    <citation type="thesis" date="2020" institute="ProQuest LLC" country="789 East Eisenhower Parkway, Ann Arbor, MI, USA">
        <title>Comparative Genomics and Chromosome Evolution.</title>
        <authorList>
            <person name="Mudd A.B."/>
        </authorList>
    </citation>
    <scope>NUCLEOTIDE SEQUENCE</scope>
    <source>
        <strain evidence="1">HN-11 Male</strain>
        <tissue evidence="1">Kidney and liver</tissue>
    </source>
</reference>
<evidence type="ECO:0000313" key="2">
    <source>
        <dbReference type="Proteomes" id="UP000770717"/>
    </source>
</evidence>
<evidence type="ECO:0000313" key="1">
    <source>
        <dbReference type="EMBL" id="KAG9492164.1"/>
    </source>
</evidence>
<dbReference type="AlphaFoldDB" id="A0A8J6FST4"/>
<dbReference type="Proteomes" id="UP000770717">
    <property type="component" value="Unassembled WGS sequence"/>
</dbReference>
<dbReference type="EMBL" id="WNTK01000001">
    <property type="protein sequence ID" value="KAG9492164.1"/>
    <property type="molecule type" value="Genomic_DNA"/>
</dbReference>